<evidence type="ECO:0000313" key="2">
    <source>
        <dbReference type="Proteomes" id="UP001461498"/>
    </source>
</evidence>
<dbReference type="EMBL" id="JAPXFL010000003">
    <property type="protein sequence ID" value="KAK9509250.1"/>
    <property type="molecule type" value="Genomic_DNA"/>
</dbReference>
<sequence>MYLIHTKNVKFFYEIGLMVTSHESRIELKLLFMNNLGSTKYKIITQYLKSNNQIRTQNLFYASSKVAHLFSRCSPKTNQT</sequence>
<keyword evidence="2" id="KW-1185">Reference proteome</keyword>
<protein>
    <submittedName>
        <fullName evidence="1">Uncharacterized protein</fullName>
    </submittedName>
</protein>
<accession>A0AAW1DLT2</accession>
<dbReference type="AlphaFoldDB" id="A0AAW1DLT2"/>
<dbReference type="Proteomes" id="UP001461498">
    <property type="component" value="Unassembled WGS sequence"/>
</dbReference>
<proteinExistence type="predicted"/>
<organism evidence="1 2">
    <name type="scientific">Rhynocoris fuscipes</name>
    <dbReference type="NCBI Taxonomy" id="488301"/>
    <lineage>
        <taxon>Eukaryota</taxon>
        <taxon>Metazoa</taxon>
        <taxon>Ecdysozoa</taxon>
        <taxon>Arthropoda</taxon>
        <taxon>Hexapoda</taxon>
        <taxon>Insecta</taxon>
        <taxon>Pterygota</taxon>
        <taxon>Neoptera</taxon>
        <taxon>Paraneoptera</taxon>
        <taxon>Hemiptera</taxon>
        <taxon>Heteroptera</taxon>
        <taxon>Panheteroptera</taxon>
        <taxon>Cimicomorpha</taxon>
        <taxon>Reduviidae</taxon>
        <taxon>Harpactorinae</taxon>
        <taxon>Harpactorini</taxon>
        <taxon>Rhynocoris</taxon>
    </lineage>
</organism>
<gene>
    <name evidence="1" type="ORF">O3M35_006605</name>
</gene>
<evidence type="ECO:0000313" key="1">
    <source>
        <dbReference type="EMBL" id="KAK9509250.1"/>
    </source>
</evidence>
<name>A0AAW1DLT2_9HEMI</name>
<comment type="caution">
    <text evidence="1">The sequence shown here is derived from an EMBL/GenBank/DDBJ whole genome shotgun (WGS) entry which is preliminary data.</text>
</comment>
<reference evidence="1 2" key="1">
    <citation type="submission" date="2022-12" db="EMBL/GenBank/DDBJ databases">
        <title>Chromosome-level genome assembly of true bugs.</title>
        <authorList>
            <person name="Ma L."/>
            <person name="Li H."/>
        </authorList>
    </citation>
    <scope>NUCLEOTIDE SEQUENCE [LARGE SCALE GENOMIC DNA]</scope>
    <source>
        <strain evidence="1">Lab_2022b</strain>
    </source>
</reference>